<organism evidence="5 6">
    <name type="scientific">Brachionus calyciflorus</name>
    <dbReference type="NCBI Taxonomy" id="104777"/>
    <lineage>
        <taxon>Eukaryota</taxon>
        <taxon>Metazoa</taxon>
        <taxon>Spiralia</taxon>
        <taxon>Gnathifera</taxon>
        <taxon>Rotifera</taxon>
        <taxon>Eurotatoria</taxon>
        <taxon>Monogononta</taxon>
        <taxon>Pseudotrocha</taxon>
        <taxon>Ploima</taxon>
        <taxon>Brachionidae</taxon>
        <taxon>Brachionus</taxon>
    </lineage>
</organism>
<evidence type="ECO:0000256" key="1">
    <source>
        <dbReference type="ARBA" id="ARBA00001968"/>
    </source>
</evidence>
<proteinExistence type="predicted"/>
<sequence length="850" mass="99761">MPYKITNQSSIFFKLLDQISDNQKMLFDCFNDVESLDEKFCEKITGWTKKEFLRFSSYITSINLSKGRTKEQLIALYRYWLRKGIDQTTLSMMFSNKTSQNTISRYLDQIRVAIYKDFVPFFLGSKKKKDFYLAHNTASVVELHDLNPDELAIVVDGTYCRCEKSSNNQFQYDSYSEQKKDSLIKPFIACCADGWIIDCYGPFKANKNDAKIFDYILINDNDLSNILEKDKTLILLDRGFRDIYKKLTDDYKLNAKIPTCKQLEVSEKENIPEEIKQLTLKQTTESRLVTKCRYIVERVNGMLKNYKALDNIRNTEIGHIQIDYRIACAMLNFTHKPFSENQLEFLLSKQLDTKIIPSVDIKTLLDFPKLTVETLKEDIFFGSFQYKESRSYFEDIIQNNRAFMVSNEFLRKNSNNKTNINFENTKTVAVEVPSRHKRSEKKKLSKKDIRNNLSKNFKNGYKVFVNYIPNGKGPESILGYICNCMSGRKILGTCVHVAAVISYLGFAQFNELKIKGKHLKKVFIDMEKSQKPNEPKYIRQKRNKKEIKCKTISILQEIPSSSNLKINNQNIKTGKEKLFNVQIFKDHVPKWGAYIEIEGEKNIYVKNTCTIDYLLLSFWYAAQLKNTFLDSIPEFEPKMIIKLIVKKINDLKWDEARQLWIERIMKFKLHFDQCSICLFGSESERFTRYLSVFQKYNIIKNCTKDCIDNLKIIRENQDIIFFDKQQENVGIDFGRKSENYCQICKALISNDIQFCSNPNFLLIHSKFLNIYLDNLPKLITIDKKNYKLMNATFGAHGHFRGIFLIEENFYLVDDIGQKMEKIEKIQTVTQKTAVIDYYTYPLSTFFYFLE</sequence>
<dbReference type="InterPro" id="IPR027806">
    <property type="entry name" value="HARBI1_dom"/>
</dbReference>
<comment type="cofactor">
    <cofactor evidence="1">
        <name>a divalent metal cation</name>
        <dbReference type="ChEBI" id="CHEBI:60240"/>
    </cofactor>
</comment>
<dbReference type="EMBL" id="CAJNOC010004717">
    <property type="protein sequence ID" value="CAF1031356.1"/>
    <property type="molecule type" value="Genomic_DNA"/>
</dbReference>
<evidence type="ECO:0000256" key="2">
    <source>
        <dbReference type="ARBA" id="ARBA00022723"/>
    </source>
</evidence>
<evidence type="ECO:0000313" key="6">
    <source>
        <dbReference type="Proteomes" id="UP000663879"/>
    </source>
</evidence>
<evidence type="ECO:0000313" key="5">
    <source>
        <dbReference type="EMBL" id="CAF1031356.1"/>
    </source>
</evidence>
<feature type="domain" description="SWIM-type" evidence="4">
    <location>
        <begin position="461"/>
        <end position="505"/>
    </location>
</feature>
<protein>
    <recommendedName>
        <fullName evidence="4">SWIM-type domain-containing protein</fullName>
    </recommendedName>
</protein>
<dbReference type="PROSITE" id="PS50966">
    <property type="entry name" value="ZF_SWIM"/>
    <property type="match status" value="1"/>
</dbReference>
<name>A0A814J1U6_9BILA</name>
<keyword evidence="6" id="KW-1185">Reference proteome</keyword>
<keyword evidence="3" id="KW-0863">Zinc-finger</keyword>
<dbReference type="InterPro" id="IPR007527">
    <property type="entry name" value="Znf_SWIM"/>
</dbReference>
<dbReference type="Proteomes" id="UP000663879">
    <property type="component" value="Unassembled WGS sequence"/>
</dbReference>
<evidence type="ECO:0000256" key="3">
    <source>
        <dbReference type="PROSITE-ProRule" id="PRU00325"/>
    </source>
</evidence>
<dbReference type="AlphaFoldDB" id="A0A814J1U6"/>
<accession>A0A814J1U6</accession>
<dbReference type="Pfam" id="PF13359">
    <property type="entry name" value="DDE_Tnp_4"/>
    <property type="match status" value="1"/>
</dbReference>
<keyword evidence="2" id="KW-0479">Metal-binding</keyword>
<reference evidence="5" key="1">
    <citation type="submission" date="2021-02" db="EMBL/GenBank/DDBJ databases">
        <authorList>
            <person name="Nowell W R."/>
        </authorList>
    </citation>
    <scope>NUCLEOTIDE SEQUENCE</scope>
    <source>
        <strain evidence="5">Ploen Becks lab</strain>
    </source>
</reference>
<dbReference type="GO" id="GO:0008270">
    <property type="term" value="F:zinc ion binding"/>
    <property type="evidence" value="ECO:0007669"/>
    <property type="project" value="UniProtKB-KW"/>
</dbReference>
<gene>
    <name evidence="5" type="ORF">OXX778_LOCUS17881</name>
</gene>
<evidence type="ECO:0000259" key="4">
    <source>
        <dbReference type="PROSITE" id="PS50966"/>
    </source>
</evidence>
<keyword evidence="3" id="KW-0862">Zinc</keyword>
<comment type="caution">
    <text evidence="5">The sequence shown here is derived from an EMBL/GenBank/DDBJ whole genome shotgun (WGS) entry which is preliminary data.</text>
</comment>